<dbReference type="RefSeq" id="WP_191762475.1">
    <property type="nucleotide sequence ID" value="NZ_VJXY01000123.1"/>
</dbReference>
<dbReference type="Proteomes" id="UP001165986">
    <property type="component" value="Unassembled WGS sequence"/>
</dbReference>
<protein>
    <recommendedName>
        <fullName evidence="3">Archaeal DNA helicase HerA or a related bacterial ATPase, containings HAS-barrel and ATPase domains</fullName>
    </recommendedName>
</protein>
<name>A0AA40VVP8_9NOST</name>
<evidence type="ECO:0008006" key="3">
    <source>
        <dbReference type="Google" id="ProtNLM"/>
    </source>
</evidence>
<keyword evidence="2" id="KW-1185">Reference proteome</keyword>
<dbReference type="SUPFAM" id="SSF52540">
    <property type="entry name" value="P-loop containing nucleoside triphosphate hydrolases"/>
    <property type="match status" value="1"/>
</dbReference>
<proteinExistence type="predicted"/>
<evidence type="ECO:0000313" key="1">
    <source>
        <dbReference type="EMBL" id="MBD6621156.1"/>
    </source>
</evidence>
<dbReference type="InterPro" id="IPR027417">
    <property type="entry name" value="P-loop_NTPase"/>
</dbReference>
<sequence>MTFELERITSSPVINAERTILCSLGVSTLMCLSAPFFLNTDKVTTGILLGAGTVTAGLFGVSAQISESKQKVYRALEEADLKSLKQTLQGEAAYDYVTTAIGAKRRVADFVNRLPVQERPRWIAEYGLQGLVTLPEPPARQLPPRPGIPNPDIADIDEESVQSVINPGALQVLQTFAANYPEYIRLDAAWLDELCDAASNQDMTKRSNHHFYLSGGTQSGKSTLAGIIINKIAAKSQAPAIVLGSDPKDEVTRWLCKFTRKFDGMAALSGWRTFATDQIDKQKARVAKVGGDCQGVPELFLAQDEVDSVYGGGKGLPGMVDADTAKDLQGFWNYVIKFTAGLKGHGIFMGQSPLSGETGFSRPSLKNVCFIATGQTSSYILEHPQDFVNVNKEILEMLRQACELLDKAGVRYALVIPTRGNPFVALIPEFDIKGMEQKQNKIDSGNTTSTQSNPPQNIDWYEEIRKWATELGRKPQYQEIKQKWQELTGQELNEKGVTLLQELLGYPED</sequence>
<organism evidence="1 2">
    <name type="scientific">Komarekiella delphini-convector SJRDD-AB1</name>
    <dbReference type="NCBI Taxonomy" id="2593771"/>
    <lineage>
        <taxon>Bacteria</taxon>
        <taxon>Bacillati</taxon>
        <taxon>Cyanobacteriota</taxon>
        <taxon>Cyanophyceae</taxon>
        <taxon>Nostocales</taxon>
        <taxon>Nostocaceae</taxon>
        <taxon>Komarekiella</taxon>
        <taxon>Komarekiella delphini-convector</taxon>
    </lineage>
</organism>
<accession>A0AA40VVP8</accession>
<gene>
    <name evidence="1" type="ORF">FNW02_37030</name>
</gene>
<evidence type="ECO:0000313" key="2">
    <source>
        <dbReference type="Proteomes" id="UP001165986"/>
    </source>
</evidence>
<comment type="caution">
    <text evidence="1">The sequence shown here is derived from an EMBL/GenBank/DDBJ whole genome shotgun (WGS) entry which is preliminary data.</text>
</comment>
<dbReference type="AlphaFoldDB" id="A0AA40VVP8"/>
<dbReference type="EMBL" id="VJXY01000123">
    <property type="protein sequence ID" value="MBD6621156.1"/>
    <property type="molecule type" value="Genomic_DNA"/>
</dbReference>
<reference evidence="1" key="1">
    <citation type="submission" date="2019-07" db="EMBL/GenBank/DDBJ databases">
        <title>Toxilogical consequences of a new and cryptic species of cyanobacteria (Komarekiella delphini-convector) recovered from the epidermis of a bottlenose dolphin and 1500 ft. in the air.</title>
        <authorList>
            <person name="Brown A.O."/>
            <person name="Dvorak P."/>
            <person name="Villanueva C.D."/>
            <person name="Foss A.J."/>
            <person name="Garvey A.D."/>
            <person name="Gibson Q.A."/>
            <person name="Johansen J.R."/>
            <person name="Casamatta D.A."/>
        </authorList>
    </citation>
    <scope>NUCLEOTIDE SEQUENCE</scope>
    <source>
        <strain evidence="1">SJRDD-AB1</strain>
    </source>
</reference>